<keyword evidence="1" id="KW-0663">Pyridoxal phosphate</keyword>
<name>A0ABQ6F6L4_9VIBR</name>
<dbReference type="InterPro" id="IPR015421">
    <property type="entry name" value="PyrdxlP-dep_Trfase_major"/>
</dbReference>
<dbReference type="Gene3D" id="3.40.640.10">
    <property type="entry name" value="Type I PLP-dependent aspartate aminotransferase-like (Major domain)"/>
    <property type="match status" value="1"/>
</dbReference>
<keyword evidence="3" id="KW-1185">Reference proteome</keyword>
<protein>
    <recommendedName>
        <fullName evidence="4">DegT/DnrJ/EryC1/StrS aminotransferase family protein</fullName>
    </recommendedName>
</protein>
<dbReference type="RefSeq" id="WP_284194163.1">
    <property type="nucleotide sequence ID" value="NZ_BSPW01000105.1"/>
</dbReference>
<comment type="caution">
    <text evidence="2">The sequence shown here is derived from an EMBL/GenBank/DDBJ whole genome shotgun (WGS) entry which is preliminary data.</text>
</comment>
<dbReference type="PANTHER" id="PTHR30244">
    <property type="entry name" value="TRANSAMINASE"/>
    <property type="match status" value="1"/>
</dbReference>
<evidence type="ECO:0000313" key="3">
    <source>
        <dbReference type="Proteomes" id="UP001157138"/>
    </source>
</evidence>
<dbReference type="Proteomes" id="UP001157138">
    <property type="component" value="Unassembled WGS sequence"/>
</dbReference>
<evidence type="ECO:0000256" key="1">
    <source>
        <dbReference type="ARBA" id="ARBA00022898"/>
    </source>
</evidence>
<dbReference type="InterPro" id="IPR000653">
    <property type="entry name" value="DegT/StrS_aminotransferase"/>
</dbReference>
<evidence type="ECO:0000313" key="2">
    <source>
        <dbReference type="EMBL" id="GLT20337.1"/>
    </source>
</evidence>
<organism evidence="2 3">
    <name type="scientific">Vibrio zhanjiangensis</name>
    <dbReference type="NCBI Taxonomy" id="1046128"/>
    <lineage>
        <taxon>Bacteria</taxon>
        <taxon>Pseudomonadati</taxon>
        <taxon>Pseudomonadota</taxon>
        <taxon>Gammaproteobacteria</taxon>
        <taxon>Vibrionales</taxon>
        <taxon>Vibrionaceae</taxon>
        <taxon>Vibrio</taxon>
    </lineage>
</organism>
<proteinExistence type="predicted"/>
<dbReference type="EMBL" id="BSPW01000105">
    <property type="protein sequence ID" value="GLT20337.1"/>
    <property type="molecule type" value="Genomic_DNA"/>
</dbReference>
<sequence>MKTIPLNDTSRLSQIIISEAMDDISNIIKSGRWLLGDYTTQFANYFASYIGSEFCIPVANGTDALVIALQCLSKSGRNQVITVANAGGYTSTACYLSGHTPVYIDVHEDSMLMDISLIDDLLNENTSCVVATHLYGRTEKWTPMVGHIN</sequence>
<dbReference type="SUPFAM" id="SSF53383">
    <property type="entry name" value="PLP-dependent transferases"/>
    <property type="match status" value="1"/>
</dbReference>
<gene>
    <name evidence="2" type="ORF">GCM10007938_41210</name>
</gene>
<accession>A0ABQ6F6L4</accession>
<dbReference type="PANTHER" id="PTHR30244:SF36">
    <property type="entry name" value="3-OXO-GLUCOSE-6-PHOSPHATE:GLUTAMATE AMINOTRANSFERASE"/>
    <property type="match status" value="1"/>
</dbReference>
<evidence type="ECO:0008006" key="4">
    <source>
        <dbReference type="Google" id="ProtNLM"/>
    </source>
</evidence>
<dbReference type="InterPro" id="IPR015424">
    <property type="entry name" value="PyrdxlP-dep_Trfase"/>
</dbReference>
<dbReference type="Pfam" id="PF01041">
    <property type="entry name" value="DegT_DnrJ_EryC1"/>
    <property type="match status" value="1"/>
</dbReference>
<reference evidence="3" key="1">
    <citation type="journal article" date="2019" name="Int. J. Syst. Evol. Microbiol.">
        <title>The Global Catalogue of Microorganisms (GCM) 10K type strain sequencing project: providing services to taxonomists for standard genome sequencing and annotation.</title>
        <authorList>
            <consortium name="The Broad Institute Genomics Platform"/>
            <consortium name="The Broad Institute Genome Sequencing Center for Infectious Disease"/>
            <person name="Wu L."/>
            <person name="Ma J."/>
        </authorList>
    </citation>
    <scope>NUCLEOTIDE SEQUENCE [LARGE SCALE GENOMIC DNA]</scope>
    <source>
        <strain evidence="3">NBRC 108723</strain>
    </source>
</reference>